<reference evidence="8 9" key="1">
    <citation type="submission" date="2023-11" db="EMBL/GenBank/DDBJ databases">
        <title>Dfirmibasis_genome.</title>
        <authorList>
            <person name="Edelbroek B."/>
            <person name="Kjellin J."/>
            <person name="Jerlstrom-Hultqvist J."/>
            <person name="Soderbom F."/>
        </authorList>
    </citation>
    <scope>NUCLEOTIDE SEQUENCE [LARGE SCALE GENOMIC DNA]</scope>
    <source>
        <strain evidence="8 9">TNS-C-14</strain>
    </source>
</reference>
<evidence type="ECO:0000313" key="8">
    <source>
        <dbReference type="EMBL" id="KAK5579500.1"/>
    </source>
</evidence>
<keyword evidence="3" id="KW-0732">Signal</keyword>
<keyword evidence="9" id="KW-1185">Reference proteome</keyword>
<dbReference type="Pfam" id="PF22933">
    <property type="entry name" value="ComC_SSD"/>
    <property type="match status" value="1"/>
</dbReference>
<dbReference type="Pfam" id="PF25820">
    <property type="entry name" value="DUF7949"/>
    <property type="match status" value="1"/>
</dbReference>
<dbReference type="PANTHER" id="PTHR31378:SF29">
    <property type="entry name" value="EGF-LIKE DOMAIN-CONTAINING PROTEIN-RELATED"/>
    <property type="match status" value="1"/>
</dbReference>
<dbReference type="EMBL" id="JAVFKY010000003">
    <property type="protein sequence ID" value="KAK5579500.1"/>
    <property type="molecule type" value="Genomic_DNA"/>
</dbReference>
<dbReference type="InterPro" id="IPR054484">
    <property type="entry name" value="ComC_SSD"/>
</dbReference>
<name>A0AAN7Z0F0_9MYCE</name>
<feature type="signal peptide" evidence="3">
    <location>
        <begin position="1"/>
        <end position="21"/>
    </location>
</feature>
<accession>A0AAN7Z0F0</accession>
<dbReference type="InterPro" id="IPR057709">
    <property type="entry name" value="DUF7949"/>
</dbReference>
<dbReference type="Proteomes" id="UP001344447">
    <property type="component" value="Unassembled WGS sequence"/>
</dbReference>
<evidence type="ECO:0000259" key="6">
    <source>
        <dbReference type="Pfam" id="PF23034"/>
    </source>
</evidence>
<evidence type="ECO:0008006" key="10">
    <source>
        <dbReference type="Google" id="ProtNLM"/>
    </source>
</evidence>
<evidence type="ECO:0000259" key="4">
    <source>
        <dbReference type="Pfam" id="PF22933"/>
    </source>
</evidence>
<evidence type="ECO:0000256" key="3">
    <source>
        <dbReference type="SAM" id="SignalP"/>
    </source>
</evidence>
<keyword evidence="2" id="KW-0472">Membrane</keyword>
<feature type="transmembrane region" description="Helical" evidence="2">
    <location>
        <begin position="1365"/>
        <end position="1388"/>
    </location>
</feature>
<dbReference type="Pfam" id="PF23033">
    <property type="entry name" value="DUF7034"/>
    <property type="match status" value="1"/>
</dbReference>
<comment type="caution">
    <text evidence="8">The sequence shown here is derived from an EMBL/GenBank/DDBJ whole genome shotgun (WGS) entry which is preliminary data.</text>
</comment>
<gene>
    <name evidence="8" type="ORF">RB653_009183</name>
</gene>
<feature type="region of interest" description="Disordered" evidence="1">
    <location>
        <begin position="1019"/>
        <end position="1070"/>
    </location>
</feature>
<proteinExistence type="predicted"/>
<organism evidence="8 9">
    <name type="scientific">Dictyostelium firmibasis</name>
    <dbReference type="NCBI Taxonomy" id="79012"/>
    <lineage>
        <taxon>Eukaryota</taxon>
        <taxon>Amoebozoa</taxon>
        <taxon>Evosea</taxon>
        <taxon>Eumycetozoa</taxon>
        <taxon>Dictyostelia</taxon>
        <taxon>Dictyosteliales</taxon>
        <taxon>Dictyosteliaceae</taxon>
        <taxon>Dictyostelium</taxon>
    </lineage>
</organism>
<dbReference type="Pfam" id="PF23034">
    <property type="entry name" value="DUF7035"/>
    <property type="match status" value="1"/>
</dbReference>
<evidence type="ECO:0000259" key="5">
    <source>
        <dbReference type="Pfam" id="PF23033"/>
    </source>
</evidence>
<feature type="chain" id="PRO_5042858819" description="EGF-like domain-containing protein" evidence="3">
    <location>
        <begin position="22"/>
        <end position="1409"/>
    </location>
</feature>
<evidence type="ECO:0000256" key="1">
    <source>
        <dbReference type="SAM" id="MobiDB-lite"/>
    </source>
</evidence>
<evidence type="ECO:0000259" key="7">
    <source>
        <dbReference type="Pfam" id="PF25820"/>
    </source>
</evidence>
<feature type="compositionally biased region" description="Low complexity" evidence="1">
    <location>
        <begin position="1026"/>
        <end position="1066"/>
    </location>
</feature>
<feature type="domain" description="DUF7949" evidence="7">
    <location>
        <begin position="1073"/>
        <end position="1107"/>
    </location>
</feature>
<dbReference type="InterPro" id="IPR055463">
    <property type="entry name" value="DUF7035"/>
</dbReference>
<feature type="domain" description="ComC supersandwich" evidence="4">
    <location>
        <begin position="1145"/>
        <end position="1339"/>
    </location>
</feature>
<keyword evidence="2" id="KW-0812">Transmembrane</keyword>
<evidence type="ECO:0000313" key="9">
    <source>
        <dbReference type="Proteomes" id="UP001344447"/>
    </source>
</evidence>
<dbReference type="InterPro" id="IPR055462">
    <property type="entry name" value="DUF7034"/>
</dbReference>
<protein>
    <recommendedName>
        <fullName evidence="10">EGF-like domain-containing protein</fullName>
    </recommendedName>
</protein>
<dbReference type="PANTHER" id="PTHR31378">
    <property type="entry name" value="EGF-LIKE DOMAIN-CONTAINING PROTEIN-RELATED-RELATED"/>
    <property type="match status" value="1"/>
</dbReference>
<sequence>MNRFSIVFLIIINLLIKFNNGQLTPLTTETSILASVIDSSFSRYPSSSDGTSCYFYIKILIEVPLGATIKNSSIGIYLISSNDNIYLYFFQSSQPIGKNSQEITFTTSDDFQQQYQLNTTCLDVDISKIEVVNFSKPMYFLGYIMFYITLVGLEPGLYFDLVSTNPPTTFIQNSNFLDSYNYLVTITQVSNNLTQGYPVEIIFNSGKSVSFTLDSYYSFFEEKDLPTNHFETFFPSNILSNDSNYTQISNGYQPLFTSTLNTNIMNPFQAFNYTQQPLSQITLTLPIKGTKGNLTFIGIINDIYNTGTLFNSSIVTENGTSTNSIELITKINVKPIPFMGINSILVQYTSIVPIYTVSFKNTNDFQFYPFSYSFLTSSSEGWPFGFISGKNSNFSHQVSFPRLVYQSNITVTSYIFNSQSESFSQTINPISKPNSSPPIIKSYKYTRITNIDYILSINIESLNGLKGFTFSAIDFNHFTQYTLINGTIYSGTIELIINLNSFSNIYIYDSIWNIATYGKGSLISLNPLITFDIPQPLNYQLNFSNFIDVSFLKNNLDLNFESESYNIVYLNSTELPHDTPLSFSLLDIISIPMQRDSEFTTILKNEFIYNTTSRLFESKFILPKNNIFGEIGFQICWGQNYIQGNSLMKELLIVNNTILDNQGPIFSLFEKIGNGSIISTTGTVGWKFNITDDLNGFESGYIKVMGSVDSSTYEFNFTINDVIGDKFNCQYQILINISEPCISQEYRIVKVILYDSNDIASKFYLYGNGIPNSNINPFMNFLDIGEDITIIPFTCSTSTMYDSKPTLLSFKSSTTTIDVGATNRTISFDFSIDPGVNGIKQDQLPIVYLTTQYTEISKCYSKLISYSTNSVHYNCSTELPIGFGYPGILILSMYGIVNNGGYYYGYSTNDIQSVLNSNFYLNTSFSSNLPIITSTSRYFSDDNGEIIIFGRGFSTISQVNIVYNDSRLSPNSLPLIAFYGSSAIKVSGIKSTEKSFNIKLLTTNGLSSNEYTIQPIYFNQSPKPTPTVSPTSTPTPTASPTSTPTPTASPTSTPTSTPIPTETPIPTNAPQKCQGNPECGGKNQGYCSSAGCICYAPWIGLTCTSQIIIVPQPTINTTNPQTEIPTTPTDNNQTSSEESQKMIFKSLVSLVSLRELNFINEEVNNHIFDQWIYTPINQFKNQYFTTVSSTNITVTLEWFNQTTSIEFANQNLTMNPSTIKYTIEISNYPFANKLNQLQLVMSASLTLNSNDICSSNQFGNTSTGDDSNYLKIQIENHSLYGRFIKRAIIDNIVKSVDNVLLDSSLNVIDSSSSSLQSFIGITIPYYFKSIIVDPDFSVLIDSKSASDNNDSVCTKNKSGLTTSQLAGIIVGSVGFAAVIIITTTYIVIKKRRDRILFNTIKNVNNIKMK</sequence>
<keyword evidence="2" id="KW-1133">Transmembrane helix</keyword>
<feature type="domain" description="DUF7035" evidence="6">
    <location>
        <begin position="660"/>
        <end position="795"/>
    </location>
</feature>
<evidence type="ECO:0000256" key="2">
    <source>
        <dbReference type="SAM" id="Phobius"/>
    </source>
</evidence>
<feature type="domain" description="DUF7034" evidence="5">
    <location>
        <begin position="805"/>
        <end position="926"/>
    </location>
</feature>